<dbReference type="EMBL" id="VSSQ01004173">
    <property type="protein sequence ID" value="MPM24050.1"/>
    <property type="molecule type" value="Genomic_DNA"/>
</dbReference>
<feature type="region of interest" description="Disordered" evidence="1">
    <location>
        <begin position="105"/>
        <end position="163"/>
    </location>
</feature>
<sequence length="163" mass="17942">MEGEGGIEEAPEAEGGKNEVKGTIASGLLQIFFYCRIGNFMGLAAGKRFHPLFHFNATDCGLWTEDKQNKGEEEKSQDEGELHKGLLPTHLIDHGLERLWCIGESESGDEAHQPHRQSSPWAEPLGYHASGDQRKDALPKKTYSQEAQYGNSKGCYAHGKAEG</sequence>
<dbReference type="AlphaFoldDB" id="A0A644Y6H6"/>
<proteinExistence type="predicted"/>
<feature type="compositionally biased region" description="Polar residues" evidence="1">
    <location>
        <begin position="142"/>
        <end position="151"/>
    </location>
</feature>
<reference evidence="2" key="1">
    <citation type="submission" date="2019-08" db="EMBL/GenBank/DDBJ databases">
        <authorList>
            <person name="Kucharzyk K."/>
            <person name="Murdoch R.W."/>
            <person name="Higgins S."/>
            <person name="Loffler F."/>
        </authorList>
    </citation>
    <scope>NUCLEOTIDE SEQUENCE</scope>
</reference>
<evidence type="ECO:0000256" key="1">
    <source>
        <dbReference type="SAM" id="MobiDB-lite"/>
    </source>
</evidence>
<gene>
    <name evidence="2" type="ORF">SDC9_70527</name>
</gene>
<organism evidence="2">
    <name type="scientific">bioreactor metagenome</name>
    <dbReference type="NCBI Taxonomy" id="1076179"/>
    <lineage>
        <taxon>unclassified sequences</taxon>
        <taxon>metagenomes</taxon>
        <taxon>ecological metagenomes</taxon>
    </lineage>
</organism>
<name>A0A644Y6H6_9ZZZZ</name>
<protein>
    <submittedName>
        <fullName evidence="2">Uncharacterized protein</fullName>
    </submittedName>
</protein>
<evidence type="ECO:0000313" key="2">
    <source>
        <dbReference type="EMBL" id="MPM24050.1"/>
    </source>
</evidence>
<comment type="caution">
    <text evidence="2">The sequence shown here is derived from an EMBL/GenBank/DDBJ whole genome shotgun (WGS) entry which is preliminary data.</text>
</comment>
<accession>A0A644Y6H6</accession>